<proteinExistence type="predicted"/>
<accession>A0A392RQF8</accession>
<dbReference type="Proteomes" id="UP000265520">
    <property type="component" value="Unassembled WGS sequence"/>
</dbReference>
<feature type="compositionally biased region" description="Low complexity" evidence="1">
    <location>
        <begin position="1"/>
        <end position="16"/>
    </location>
</feature>
<feature type="non-terminal residue" evidence="2">
    <location>
        <position position="1"/>
    </location>
</feature>
<organism evidence="2 3">
    <name type="scientific">Trifolium medium</name>
    <dbReference type="NCBI Taxonomy" id="97028"/>
    <lineage>
        <taxon>Eukaryota</taxon>
        <taxon>Viridiplantae</taxon>
        <taxon>Streptophyta</taxon>
        <taxon>Embryophyta</taxon>
        <taxon>Tracheophyta</taxon>
        <taxon>Spermatophyta</taxon>
        <taxon>Magnoliopsida</taxon>
        <taxon>eudicotyledons</taxon>
        <taxon>Gunneridae</taxon>
        <taxon>Pentapetalae</taxon>
        <taxon>rosids</taxon>
        <taxon>fabids</taxon>
        <taxon>Fabales</taxon>
        <taxon>Fabaceae</taxon>
        <taxon>Papilionoideae</taxon>
        <taxon>50 kb inversion clade</taxon>
        <taxon>NPAAA clade</taxon>
        <taxon>Hologalegina</taxon>
        <taxon>IRL clade</taxon>
        <taxon>Trifolieae</taxon>
        <taxon>Trifolium</taxon>
    </lineage>
</organism>
<dbReference type="EMBL" id="LXQA010248409">
    <property type="protein sequence ID" value="MCI37796.1"/>
    <property type="molecule type" value="Genomic_DNA"/>
</dbReference>
<reference evidence="2 3" key="1">
    <citation type="journal article" date="2018" name="Front. Plant Sci.">
        <title>Red Clover (Trifolium pratense) and Zigzag Clover (T. medium) - A Picture of Genomic Similarities and Differences.</title>
        <authorList>
            <person name="Dluhosova J."/>
            <person name="Istvanek J."/>
            <person name="Nedelnik J."/>
            <person name="Repkova J."/>
        </authorList>
    </citation>
    <scope>NUCLEOTIDE SEQUENCE [LARGE SCALE GENOMIC DNA]</scope>
    <source>
        <strain evidence="3">cv. 10/8</strain>
        <tissue evidence="2">Leaf</tissue>
    </source>
</reference>
<comment type="caution">
    <text evidence="2">The sequence shown here is derived from an EMBL/GenBank/DDBJ whole genome shotgun (WGS) entry which is preliminary data.</text>
</comment>
<evidence type="ECO:0000313" key="3">
    <source>
        <dbReference type="Proteomes" id="UP000265520"/>
    </source>
</evidence>
<feature type="non-terminal residue" evidence="2">
    <location>
        <position position="78"/>
    </location>
</feature>
<keyword evidence="3" id="KW-1185">Reference proteome</keyword>
<protein>
    <submittedName>
        <fullName evidence="2">Uncharacterized protein</fullName>
    </submittedName>
</protein>
<evidence type="ECO:0000256" key="1">
    <source>
        <dbReference type="SAM" id="MobiDB-lite"/>
    </source>
</evidence>
<name>A0A392RQF8_9FABA</name>
<feature type="region of interest" description="Disordered" evidence="1">
    <location>
        <begin position="1"/>
        <end position="78"/>
    </location>
</feature>
<evidence type="ECO:0000313" key="2">
    <source>
        <dbReference type="EMBL" id="MCI37796.1"/>
    </source>
</evidence>
<dbReference type="AlphaFoldDB" id="A0A392RQF8"/>
<sequence length="78" mass="8042">YETHEGTGIIITGDDIAQVSPLKERKDSSESDEDLPASEAVDTTGTEGASDAHVSKGKEPVVSDTADVGTAAATPKRK</sequence>